<proteinExistence type="predicted"/>
<protein>
    <submittedName>
        <fullName evidence="2">Predicted membrane protein</fullName>
    </submittedName>
</protein>
<feature type="transmembrane region" description="Helical" evidence="1">
    <location>
        <begin position="65"/>
        <end position="85"/>
    </location>
</feature>
<keyword evidence="3" id="KW-1185">Reference proteome</keyword>
<dbReference type="RefSeq" id="WP_076515980.1">
    <property type="nucleotide sequence ID" value="NZ_CAJWBH010000001.1"/>
</dbReference>
<feature type="transmembrane region" description="Helical" evidence="1">
    <location>
        <begin position="39"/>
        <end position="58"/>
    </location>
</feature>
<sequence length="119" mass="13488">MKSNRAWWAMVICYLGLFGLLLAGTYASAPEHVKGDEDILGATLMFWLVKCIPLLLFIPGIIKKSHYAASWLAYMAMFYFVVIIATGAGTWMWLQVLTIALMFIASLMFTRWKKAEEQA</sequence>
<evidence type="ECO:0000313" key="3">
    <source>
        <dbReference type="Proteomes" id="UP000185639"/>
    </source>
</evidence>
<keyword evidence="1" id="KW-0472">Membrane</keyword>
<name>A0A1N7N1X4_9GAMM</name>
<organism evidence="2 3">
    <name type="scientific">Thalassolituus maritimus</name>
    <dbReference type="NCBI Taxonomy" id="484498"/>
    <lineage>
        <taxon>Bacteria</taxon>
        <taxon>Pseudomonadati</taxon>
        <taxon>Pseudomonadota</taxon>
        <taxon>Gammaproteobacteria</taxon>
        <taxon>Oceanospirillales</taxon>
        <taxon>Oceanospirillaceae</taxon>
        <taxon>Thalassolituus</taxon>
    </lineage>
</organism>
<dbReference type="Proteomes" id="UP000185639">
    <property type="component" value="Unassembled WGS sequence"/>
</dbReference>
<dbReference type="AlphaFoldDB" id="A0A1N7N1X4"/>
<evidence type="ECO:0000313" key="2">
    <source>
        <dbReference type="EMBL" id="SIS92129.1"/>
    </source>
</evidence>
<accession>A0A1N7N1X4</accession>
<evidence type="ECO:0000256" key="1">
    <source>
        <dbReference type="SAM" id="Phobius"/>
    </source>
</evidence>
<feature type="transmembrane region" description="Helical" evidence="1">
    <location>
        <begin position="91"/>
        <end position="110"/>
    </location>
</feature>
<dbReference type="STRING" id="484498.SAMN05421686_106113"/>
<keyword evidence="1" id="KW-0812">Transmembrane</keyword>
<dbReference type="EMBL" id="FTOH01000006">
    <property type="protein sequence ID" value="SIS92129.1"/>
    <property type="molecule type" value="Genomic_DNA"/>
</dbReference>
<reference evidence="3" key="1">
    <citation type="submission" date="2017-01" db="EMBL/GenBank/DDBJ databases">
        <authorList>
            <person name="Varghese N."/>
            <person name="Submissions S."/>
        </authorList>
    </citation>
    <scope>NUCLEOTIDE SEQUENCE [LARGE SCALE GENOMIC DNA]</scope>
    <source>
        <strain evidence="3">DSM 24913</strain>
    </source>
</reference>
<dbReference type="InterPro" id="IPR018643">
    <property type="entry name" value="DUF2069_membrane"/>
</dbReference>
<keyword evidence="1" id="KW-1133">Transmembrane helix</keyword>
<dbReference type="OrthoDB" id="5738125at2"/>
<dbReference type="Pfam" id="PF09842">
    <property type="entry name" value="DUF2069"/>
    <property type="match status" value="1"/>
</dbReference>
<gene>
    <name evidence="2" type="ORF">SAMN05421686_106113</name>
</gene>
<feature type="transmembrane region" description="Helical" evidence="1">
    <location>
        <begin position="7"/>
        <end position="27"/>
    </location>
</feature>